<feature type="compositionally biased region" description="Polar residues" evidence="2">
    <location>
        <begin position="958"/>
        <end position="989"/>
    </location>
</feature>
<evidence type="ECO:0000313" key="3">
    <source>
        <dbReference type="EMBL" id="OEL34581.1"/>
    </source>
</evidence>
<protein>
    <submittedName>
        <fullName evidence="3">Uncharacterized protein</fullName>
    </submittedName>
</protein>
<feature type="compositionally biased region" description="Low complexity" evidence="2">
    <location>
        <begin position="623"/>
        <end position="662"/>
    </location>
</feature>
<gene>
    <name evidence="3" type="ORF">BAE44_0004399</name>
</gene>
<sequence>MSDDEPYDADGDVSRFLQCHSPDAHLFSLSEPEGTLGGLFQYAPATEQAVHGHPAAPQTLNPAPDLGVQVPATEVQGQRPPDFGVQLPATEEIQGHPALHTQNVAPDFGLPGPKIYGQQYEAPIINGEHYEAPTIRAQHYEAPTIDYGAPIIDGNHYGARAMDVEPQFQAPAPDFGLPVPIIYGVAPIINPEQYEAPPINAEHYQAPTINAEHYQAPTINAEHYQAPTINAEHYQAPIINAEDHQLPGMDEVEQVMLMDLMLASEMQNGYGFPDPTLVQGGGIGAENYEALIIAEHHQVAVVNVEGHQVPVMDDVEPQYQEMAMDVQPAHILAPEMQPQAYGFPDPTLVQGDGANAEHFEVPIIAEHHHQAPVINSKGHQVSAMDVEPQQHQAMAMDVQPTHMLPTEMQQAHGFPDPTPPPPPVQGNGVDAASLLEGNNMLANGVNSIPPPTNLSLYDQLIKDGEYDLAAVLEMIKGTSGGNAGGAEAAADERDVYPTKEEVTFKPITFRQLDCSRCRSVREIVVRNGKQSEHVLTRGGLAYVNYYNAPAICVVQGRAGCISCLRGRRDEWVMNFIAKSAEKMSRNGGQLVHDMFPRPSNHPHMELEVGMLNNILYDAPAATADQAAPPDGTAQPAAITQQAQENTATPPVAEAAVTEAAVPEAPPPEATQPAVTPAQEKNTDAPSAAEAAAAPEATSSPKAAEPAATQAQENTDAPSAAEAAAPETASPKVDQPSVTPRAQENADAPPAADDEAAVPAEAAEPSTSREKHKNKTTDAAEKFGPFNWEGFKPEILESSLVKPYDPASGIDVLMYPSMQEQLVDDELKKKEAKKLSKMAVEDTPDYLNLNDDHYANAPDFASPAFRRLCDTDCTYRMYKKRVSGLDRKIKKLEERATRVGTGGLFTIKQKLQLSKREKEELYDVINKAVQENERSNNGAGPSNSAGPSSGAGPSNAAGTLNNGAGPSNVVAGTSNSGAGPSNVAGTTKNNDAAGPSNVAAGTSNNDASPSNVAAGTSSNNDAGPSNVAAAGTSNNDEGPSNAAVPSNVAGPSGTK</sequence>
<feature type="region of interest" description="Disordered" evidence="2">
    <location>
        <begin position="623"/>
        <end position="785"/>
    </location>
</feature>
<organism evidence="3 4">
    <name type="scientific">Dichanthelium oligosanthes</name>
    <dbReference type="NCBI Taxonomy" id="888268"/>
    <lineage>
        <taxon>Eukaryota</taxon>
        <taxon>Viridiplantae</taxon>
        <taxon>Streptophyta</taxon>
        <taxon>Embryophyta</taxon>
        <taxon>Tracheophyta</taxon>
        <taxon>Spermatophyta</taxon>
        <taxon>Magnoliopsida</taxon>
        <taxon>Liliopsida</taxon>
        <taxon>Poales</taxon>
        <taxon>Poaceae</taxon>
        <taxon>PACMAD clade</taxon>
        <taxon>Panicoideae</taxon>
        <taxon>Panicodae</taxon>
        <taxon>Paniceae</taxon>
        <taxon>Dichantheliinae</taxon>
        <taxon>Dichanthelium</taxon>
    </lineage>
</organism>
<feature type="compositionally biased region" description="Low complexity" evidence="2">
    <location>
        <begin position="716"/>
        <end position="730"/>
    </location>
</feature>
<dbReference type="OrthoDB" id="661893at2759"/>
<proteinExistence type="predicted"/>
<feature type="compositionally biased region" description="Polar residues" evidence="2">
    <location>
        <begin position="998"/>
        <end position="1022"/>
    </location>
</feature>
<accession>A0A1E5WB08</accession>
<dbReference type="Proteomes" id="UP000095767">
    <property type="component" value="Unassembled WGS sequence"/>
</dbReference>
<name>A0A1E5WB08_9POAL</name>
<dbReference type="STRING" id="888268.A0A1E5WB08"/>
<evidence type="ECO:0000256" key="1">
    <source>
        <dbReference type="SAM" id="Coils"/>
    </source>
</evidence>
<feature type="compositionally biased region" description="Low complexity" evidence="2">
    <location>
        <begin position="670"/>
        <end position="707"/>
    </location>
</feature>
<dbReference type="AlphaFoldDB" id="A0A1E5WB08"/>
<dbReference type="EMBL" id="LWDX02014885">
    <property type="protein sequence ID" value="OEL34581.1"/>
    <property type="molecule type" value="Genomic_DNA"/>
</dbReference>
<keyword evidence="1" id="KW-0175">Coiled coil</keyword>
<feature type="region of interest" description="Disordered" evidence="2">
    <location>
        <begin position="931"/>
        <end position="1054"/>
    </location>
</feature>
<reference evidence="3 4" key="1">
    <citation type="submission" date="2016-09" db="EMBL/GenBank/DDBJ databases">
        <title>The draft genome of Dichanthelium oligosanthes: A C3 panicoid grass species.</title>
        <authorList>
            <person name="Studer A.J."/>
            <person name="Schnable J.C."/>
            <person name="Brutnell T.P."/>
        </authorList>
    </citation>
    <scope>NUCLEOTIDE SEQUENCE [LARGE SCALE GENOMIC DNA]</scope>
    <source>
        <strain evidence="4">cv. Kellogg 1175</strain>
        <tissue evidence="3">Leaf</tissue>
    </source>
</reference>
<feature type="compositionally biased region" description="Low complexity" evidence="2">
    <location>
        <begin position="745"/>
        <end position="764"/>
    </location>
</feature>
<comment type="caution">
    <text evidence="3">The sequence shown here is derived from an EMBL/GenBank/DDBJ whole genome shotgun (WGS) entry which is preliminary data.</text>
</comment>
<keyword evidence="4" id="KW-1185">Reference proteome</keyword>
<feature type="coiled-coil region" evidence="1">
    <location>
        <begin position="874"/>
        <end position="930"/>
    </location>
</feature>
<evidence type="ECO:0000256" key="2">
    <source>
        <dbReference type="SAM" id="MobiDB-lite"/>
    </source>
</evidence>
<evidence type="ECO:0000313" key="4">
    <source>
        <dbReference type="Proteomes" id="UP000095767"/>
    </source>
</evidence>
<feature type="compositionally biased region" description="Low complexity" evidence="2">
    <location>
        <begin position="934"/>
        <end position="957"/>
    </location>
</feature>